<dbReference type="PANTHER" id="PTHR31025:SF29">
    <property type="entry name" value="SI:CH211-196P9.1"/>
    <property type="match status" value="1"/>
</dbReference>
<gene>
    <name evidence="1" type="ORF">ACEWY4_022818</name>
</gene>
<dbReference type="AlphaFoldDB" id="A0ABD1J390"/>
<keyword evidence="2" id="KW-1185">Reference proteome</keyword>
<dbReference type="Proteomes" id="UP001591681">
    <property type="component" value="Unassembled WGS sequence"/>
</dbReference>
<name>A0ABD1J390_9TELE</name>
<organism evidence="1 2">
    <name type="scientific">Coilia grayii</name>
    <name type="common">Gray's grenadier anchovy</name>
    <dbReference type="NCBI Taxonomy" id="363190"/>
    <lineage>
        <taxon>Eukaryota</taxon>
        <taxon>Metazoa</taxon>
        <taxon>Chordata</taxon>
        <taxon>Craniata</taxon>
        <taxon>Vertebrata</taxon>
        <taxon>Euteleostomi</taxon>
        <taxon>Actinopterygii</taxon>
        <taxon>Neopterygii</taxon>
        <taxon>Teleostei</taxon>
        <taxon>Clupei</taxon>
        <taxon>Clupeiformes</taxon>
        <taxon>Clupeoidei</taxon>
        <taxon>Engraulidae</taxon>
        <taxon>Coilinae</taxon>
        <taxon>Coilia</taxon>
    </lineage>
</organism>
<evidence type="ECO:0000313" key="1">
    <source>
        <dbReference type="EMBL" id="KAL2080965.1"/>
    </source>
</evidence>
<dbReference type="EMBL" id="JBHFQA010000020">
    <property type="protein sequence ID" value="KAL2080965.1"/>
    <property type="molecule type" value="Genomic_DNA"/>
</dbReference>
<dbReference type="PANTHER" id="PTHR31025">
    <property type="entry name" value="SI:CH211-196P9.1-RELATED"/>
    <property type="match status" value="1"/>
</dbReference>
<comment type="caution">
    <text evidence="1">The sequence shown here is derived from an EMBL/GenBank/DDBJ whole genome shotgun (WGS) entry which is preliminary data.</text>
</comment>
<accession>A0ABD1J390</accession>
<reference evidence="1 2" key="1">
    <citation type="submission" date="2024-09" db="EMBL/GenBank/DDBJ databases">
        <title>A chromosome-level genome assembly of Gray's grenadier anchovy, Coilia grayii.</title>
        <authorList>
            <person name="Fu Z."/>
        </authorList>
    </citation>
    <scope>NUCLEOTIDE SEQUENCE [LARGE SCALE GENOMIC DNA]</scope>
    <source>
        <strain evidence="1">G4</strain>
        <tissue evidence="1">Muscle</tissue>
    </source>
</reference>
<proteinExistence type="predicted"/>
<protein>
    <submittedName>
        <fullName evidence="1">Uncharacterized protein</fullName>
    </submittedName>
</protein>
<evidence type="ECO:0000313" key="2">
    <source>
        <dbReference type="Proteomes" id="UP001591681"/>
    </source>
</evidence>
<sequence>MHVLFIYFLSSSPSIDMVYRNMSRSQRVMGHMITSSFTKQVRHSLNLIVFILKDYEDMSVSSEASYPSDASTVILDDSFCDTPSKKMKEDVQSQREAAKIMVNEVLQRKPGGEKIFQEYHKTKSLTGATRRQLVNILVADIVEVHGRIPSQAIRVKYAQGIVALFPYLEDPLSKHGYEHFYYAASGSGYISWRLKTVQRSLSDQSCAAVDESNGGPKAARLTATTVQQLTGQECEEAISMMNHSSDEAVVTERMKATFEHRQKLVHDPDMSVDVLDTFRRFLDIPGLIEQDFLMLFGEGTSGKFLARWPTFFRPHIVEDGKGLVPTVHVEELLSSAQGDGDGGWDRDIASLCLLLHLIPPTSKGHRKAAKISSLQAEDYLVRYLQVGASMQIFLSSLEPSQPFMLCVGEQKNKIHKFYVIVDNKAIPCRAQTSVAAFDELFKAHFVFGTSYCEALDGFYSFIQTTIYNIDVGKTKKKPRVRELRARFLNMKK</sequence>